<dbReference type="Gene3D" id="3.30.70.20">
    <property type="match status" value="1"/>
</dbReference>
<dbReference type="AlphaFoldDB" id="A0AAP2DWU4"/>
<dbReference type="EMBL" id="JAHESE010000004">
    <property type="protein sequence ID" value="MBT1707829.1"/>
    <property type="molecule type" value="Genomic_DNA"/>
</dbReference>
<reference evidence="2 3" key="1">
    <citation type="submission" date="2021-05" db="EMBL/GenBank/DDBJ databases">
        <title>A Polyphasic approach of four new species of the genus Ohtaekwangia: Ohtaekwangia histidinii sp. nov., Ohtaekwangia cretensis sp. nov., Ohtaekwangia indiensis sp. nov., Ohtaekwangia reichenbachii sp. nov. from diverse environment.</title>
        <authorList>
            <person name="Octaviana S."/>
        </authorList>
    </citation>
    <scope>NUCLEOTIDE SEQUENCE [LARGE SCALE GENOMIC DNA]</scope>
    <source>
        <strain evidence="2 3">PWU5</strain>
    </source>
</reference>
<comment type="caution">
    <text evidence="2">The sequence shown here is derived from an EMBL/GenBank/DDBJ whole genome shotgun (WGS) entry which is preliminary data.</text>
</comment>
<gene>
    <name evidence="2" type="ORF">KK062_06340</name>
</gene>
<keyword evidence="3" id="KW-1185">Reference proteome</keyword>
<dbReference type="RefSeq" id="WP_254083422.1">
    <property type="nucleotide sequence ID" value="NZ_JAHESE010000004.1"/>
</dbReference>
<evidence type="ECO:0000313" key="3">
    <source>
        <dbReference type="Proteomes" id="UP001319080"/>
    </source>
</evidence>
<sequence>METLTYQNGEITILWKPKTCIHAGICVRTLPQVYDPKARPWIRPENATTEELIDQVASCPSGALTILQDVAENNTKA</sequence>
<evidence type="ECO:0000313" key="2">
    <source>
        <dbReference type="EMBL" id="MBT1707829.1"/>
    </source>
</evidence>
<protein>
    <submittedName>
        <fullName evidence="2">(4Fe-4S)-binding protein</fullName>
    </submittedName>
</protein>
<organism evidence="2 3">
    <name type="scientific">Dawidia cretensis</name>
    <dbReference type="NCBI Taxonomy" id="2782350"/>
    <lineage>
        <taxon>Bacteria</taxon>
        <taxon>Pseudomonadati</taxon>
        <taxon>Bacteroidota</taxon>
        <taxon>Cytophagia</taxon>
        <taxon>Cytophagales</taxon>
        <taxon>Chryseotaleaceae</taxon>
        <taxon>Dawidia</taxon>
    </lineage>
</organism>
<name>A0AAP2DWU4_9BACT</name>
<feature type="domain" description="Divergent 4Fe-4S mono-cluster" evidence="1">
    <location>
        <begin position="6"/>
        <end position="68"/>
    </location>
</feature>
<accession>A0AAP2DWU4</accession>
<dbReference type="Proteomes" id="UP001319080">
    <property type="component" value="Unassembled WGS sequence"/>
</dbReference>
<evidence type="ECO:0000259" key="1">
    <source>
        <dbReference type="Pfam" id="PF06902"/>
    </source>
</evidence>
<dbReference type="Pfam" id="PF06902">
    <property type="entry name" value="Fer4_19"/>
    <property type="match status" value="1"/>
</dbReference>
<proteinExistence type="predicted"/>
<dbReference type="InterPro" id="IPR010693">
    <property type="entry name" value="Divergent_4Fe-4S_mono-cluster"/>
</dbReference>